<dbReference type="EMBL" id="HBNR01023042">
    <property type="protein sequence ID" value="CAE4575776.1"/>
    <property type="molecule type" value="Transcribed_RNA"/>
</dbReference>
<gene>
    <name evidence="1" type="ORF">AMON00008_LOCUS15396</name>
</gene>
<dbReference type="AlphaFoldDB" id="A0A7S4V4F0"/>
<protein>
    <submittedName>
        <fullName evidence="1">Uncharacterized protein</fullName>
    </submittedName>
</protein>
<evidence type="ECO:0000313" key="1">
    <source>
        <dbReference type="EMBL" id="CAE4575776.1"/>
    </source>
</evidence>
<name>A0A7S4V4F0_9DINO</name>
<organism evidence="1">
    <name type="scientific">Alexandrium monilatum</name>
    <dbReference type="NCBI Taxonomy" id="311494"/>
    <lineage>
        <taxon>Eukaryota</taxon>
        <taxon>Sar</taxon>
        <taxon>Alveolata</taxon>
        <taxon>Dinophyceae</taxon>
        <taxon>Gonyaulacales</taxon>
        <taxon>Pyrocystaceae</taxon>
        <taxon>Alexandrium</taxon>
    </lineage>
</organism>
<reference evidence="1" key="1">
    <citation type="submission" date="2021-01" db="EMBL/GenBank/DDBJ databases">
        <authorList>
            <person name="Corre E."/>
            <person name="Pelletier E."/>
            <person name="Niang G."/>
            <person name="Scheremetjew M."/>
            <person name="Finn R."/>
            <person name="Kale V."/>
            <person name="Holt S."/>
            <person name="Cochrane G."/>
            <person name="Meng A."/>
            <person name="Brown T."/>
            <person name="Cohen L."/>
        </authorList>
    </citation>
    <scope>NUCLEOTIDE SEQUENCE</scope>
    <source>
        <strain evidence="1">CCMP3105</strain>
    </source>
</reference>
<accession>A0A7S4V4F0</accession>
<sequence>MAPARQTRSRSQAVAPGLLAAGLAAWVGSSTFLPSRFASDPAALRLPAPPALEFVTKAPGIRGQRLCEVMLNAAKKSGGSPISDGDTIYIKTHTGRYIGELDGTSRKEWVKARGTKKDADHALTIEKPGGGEVESGDMIKIVMPLSVTNGTKIHMDIVGSAVRARYYDPRGEWQKMTIIKQEGGVIRDGDTIFIRSVFKNGRDYMDANPLEKAADGEVKCRWPDEGEWQVMTIEK</sequence>
<proteinExistence type="predicted"/>